<dbReference type="Gene3D" id="1.10.3720.10">
    <property type="entry name" value="MetI-like"/>
    <property type="match status" value="1"/>
</dbReference>
<comment type="similarity">
    <text evidence="7">Belongs to the binding-protein-dependent transport system permease family.</text>
</comment>
<evidence type="ECO:0000256" key="2">
    <source>
        <dbReference type="ARBA" id="ARBA00022448"/>
    </source>
</evidence>
<feature type="transmembrane region" description="Helical" evidence="7">
    <location>
        <begin position="270"/>
        <end position="291"/>
    </location>
</feature>
<dbReference type="GO" id="GO:0055085">
    <property type="term" value="P:transmembrane transport"/>
    <property type="evidence" value="ECO:0007669"/>
    <property type="project" value="InterPro"/>
</dbReference>
<organism evidence="9 10">
    <name type="scientific">Paenibacillus sabuli</name>
    <dbReference type="NCBI Taxonomy" id="2772509"/>
    <lineage>
        <taxon>Bacteria</taxon>
        <taxon>Bacillati</taxon>
        <taxon>Bacillota</taxon>
        <taxon>Bacilli</taxon>
        <taxon>Bacillales</taxon>
        <taxon>Paenibacillaceae</taxon>
        <taxon>Paenibacillus</taxon>
    </lineage>
</organism>
<dbReference type="Proteomes" id="UP000621560">
    <property type="component" value="Unassembled WGS sequence"/>
</dbReference>
<feature type="domain" description="ABC transmembrane type-1" evidence="8">
    <location>
        <begin position="76"/>
        <end position="291"/>
    </location>
</feature>
<evidence type="ECO:0000256" key="5">
    <source>
        <dbReference type="ARBA" id="ARBA00022989"/>
    </source>
</evidence>
<dbReference type="InterPro" id="IPR050809">
    <property type="entry name" value="UgpAE/MalFG_permease"/>
</dbReference>
<comment type="subcellular location">
    <subcellularLocation>
        <location evidence="1 7">Cell membrane</location>
        <topology evidence="1 7">Multi-pass membrane protein</topology>
    </subcellularLocation>
</comment>
<evidence type="ECO:0000313" key="10">
    <source>
        <dbReference type="Proteomes" id="UP000621560"/>
    </source>
</evidence>
<dbReference type="PROSITE" id="PS50928">
    <property type="entry name" value="ABC_TM1"/>
    <property type="match status" value="1"/>
</dbReference>
<feature type="transmembrane region" description="Helical" evidence="7">
    <location>
        <begin position="212"/>
        <end position="234"/>
    </location>
</feature>
<dbReference type="GO" id="GO:0005886">
    <property type="term" value="C:plasma membrane"/>
    <property type="evidence" value="ECO:0007669"/>
    <property type="project" value="UniProtKB-SubCell"/>
</dbReference>
<evidence type="ECO:0000256" key="1">
    <source>
        <dbReference type="ARBA" id="ARBA00004651"/>
    </source>
</evidence>
<name>A0A927BXJ5_9BACL</name>
<keyword evidence="3" id="KW-1003">Cell membrane</keyword>
<keyword evidence="2 7" id="KW-0813">Transport</keyword>
<gene>
    <name evidence="9" type="ORF">IDH44_18415</name>
</gene>
<feature type="transmembrane region" description="Helical" evidence="7">
    <location>
        <begin position="122"/>
        <end position="147"/>
    </location>
</feature>
<proteinExistence type="inferred from homology"/>
<dbReference type="InterPro" id="IPR035906">
    <property type="entry name" value="MetI-like_sf"/>
</dbReference>
<protein>
    <submittedName>
        <fullName evidence="9">Sugar ABC transporter permease</fullName>
    </submittedName>
</protein>
<dbReference type="AlphaFoldDB" id="A0A927BXJ5"/>
<dbReference type="RefSeq" id="WP_190920244.1">
    <property type="nucleotide sequence ID" value="NZ_JACXIZ010000033.1"/>
</dbReference>
<keyword evidence="5 7" id="KW-1133">Transmembrane helix</keyword>
<reference evidence="9" key="1">
    <citation type="submission" date="2020-09" db="EMBL/GenBank/DDBJ databases">
        <title>A novel bacterium of genus Paenibacillus, isolated from South China Sea.</title>
        <authorList>
            <person name="Huang H."/>
            <person name="Mo K."/>
            <person name="Hu Y."/>
        </authorList>
    </citation>
    <scope>NUCLEOTIDE SEQUENCE</scope>
    <source>
        <strain evidence="9">IB182496</strain>
    </source>
</reference>
<dbReference type="InterPro" id="IPR000515">
    <property type="entry name" value="MetI-like"/>
</dbReference>
<dbReference type="Pfam" id="PF00528">
    <property type="entry name" value="BPD_transp_1"/>
    <property type="match status" value="1"/>
</dbReference>
<evidence type="ECO:0000256" key="7">
    <source>
        <dbReference type="RuleBase" id="RU363032"/>
    </source>
</evidence>
<feature type="transmembrane region" description="Helical" evidence="7">
    <location>
        <begin position="167"/>
        <end position="191"/>
    </location>
</feature>
<evidence type="ECO:0000313" key="9">
    <source>
        <dbReference type="EMBL" id="MBD2847178.1"/>
    </source>
</evidence>
<accession>A0A927BXJ5</accession>
<feature type="transmembrane region" description="Helical" evidence="7">
    <location>
        <begin position="12"/>
        <end position="30"/>
    </location>
</feature>
<keyword evidence="4 7" id="KW-0812">Transmembrane</keyword>
<evidence type="ECO:0000256" key="3">
    <source>
        <dbReference type="ARBA" id="ARBA00022475"/>
    </source>
</evidence>
<dbReference type="EMBL" id="JACXIZ010000033">
    <property type="protein sequence ID" value="MBD2847178.1"/>
    <property type="molecule type" value="Genomic_DNA"/>
</dbReference>
<keyword evidence="6 7" id="KW-0472">Membrane</keyword>
<dbReference type="SUPFAM" id="SSF161098">
    <property type="entry name" value="MetI-like"/>
    <property type="match status" value="1"/>
</dbReference>
<comment type="caution">
    <text evidence="9">The sequence shown here is derived from an EMBL/GenBank/DDBJ whole genome shotgun (WGS) entry which is preliminary data.</text>
</comment>
<sequence length="304" mass="34469">MCTLKAFQKKIGVNWQLYLLFLPTLAYFLIFQYGPLYGIQIAFKDFSAVRGITGSPWIGFEHFERFFGSYQFWTLLYNTIELSLYGLLVGFPVPIILALLLNQLGHERFKRFVQTVSYAPHFISTVVLVGMMFVFLSPNSGLLNQIIVAFGGDPVFFMARPEWFKTLFVFSTVWQSAGWGAIIYLAALASIDPGLHEAARIDGASKLQRIRHIDLPGIMPTIIILFILEIGKLMTVGFEKAYLMQNSLNIDSSEIIQTYVYKTGLLGAQFSFSTAVGLFDAVINFMILILFNRLSRRISETSLW</sequence>
<dbReference type="PANTHER" id="PTHR43227">
    <property type="entry name" value="BLL4140 PROTEIN"/>
    <property type="match status" value="1"/>
</dbReference>
<evidence type="ECO:0000256" key="4">
    <source>
        <dbReference type="ARBA" id="ARBA00022692"/>
    </source>
</evidence>
<dbReference type="CDD" id="cd06261">
    <property type="entry name" value="TM_PBP2"/>
    <property type="match status" value="1"/>
</dbReference>
<keyword evidence="10" id="KW-1185">Reference proteome</keyword>
<feature type="transmembrane region" description="Helical" evidence="7">
    <location>
        <begin position="82"/>
        <end position="101"/>
    </location>
</feature>
<dbReference type="PANTHER" id="PTHR43227:SF11">
    <property type="entry name" value="BLL4140 PROTEIN"/>
    <property type="match status" value="1"/>
</dbReference>
<evidence type="ECO:0000259" key="8">
    <source>
        <dbReference type="PROSITE" id="PS50928"/>
    </source>
</evidence>
<evidence type="ECO:0000256" key="6">
    <source>
        <dbReference type="ARBA" id="ARBA00023136"/>
    </source>
</evidence>